<evidence type="ECO:0000256" key="7">
    <source>
        <dbReference type="ARBA" id="ARBA00022832"/>
    </source>
</evidence>
<evidence type="ECO:0000256" key="9">
    <source>
        <dbReference type="ARBA" id="ARBA00022989"/>
    </source>
</evidence>
<dbReference type="GO" id="GO:0016020">
    <property type="term" value="C:membrane"/>
    <property type="evidence" value="ECO:0007669"/>
    <property type="project" value="InterPro"/>
</dbReference>
<dbReference type="AlphaFoldDB" id="A0A521AKA1"/>
<dbReference type="GO" id="GO:0080132">
    <property type="term" value="F:fatty acid 2-hydroxylase activity"/>
    <property type="evidence" value="ECO:0007669"/>
    <property type="project" value="InterPro"/>
</dbReference>
<feature type="transmembrane region" description="Helical" evidence="14">
    <location>
        <begin position="28"/>
        <end position="47"/>
    </location>
</feature>
<comment type="cofactor">
    <cofactor evidence="1">
        <name>Zn(2+)</name>
        <dbReference type="ChEBI" id="CHEBI:29105"/>
    </cofactor>
</comment>
<name>A0A521AKA1_9BACT</name>
<evidence type="ECO:0000256" key="14">
    <source>
        <dbReference type="SAM" id="Phobius"/>
    </source>
</evidence>
<evidence type="ECO:0000256" key="12">
    <source>
        <dbReference type="ARBA" id="ARBA00023136"/>
    </source>
</evidence>
<keyword evidence="6" id="KW-0256">Endoplasmic reticulum</keyword>
<protein>
    <submittedName>
        <fullName evidence="16">Fatty acid hydroxylase superfamily protein</fullName>
    </submittedName>
</protein>
<keyword evidence="3" id="KW-0444">Lipid biosynthesis</keyword>
<dbReference type="EMBL" id="FXTH01000001">
    <property type="protein sequence ID" value="SMO35225.1"/>
    <property type="molecule type" value="Genomic_DNA"/>
</dbReference>
<feature type="transmembrane region" description="Helical" evidence="14">
    <location>
        <begin position="53"/>
        <end position="72"/>
    </location>
</feature>
<keyword evidence="13" id="KW-0275">Fatty acid biosynthesis</keyword>
<keyword evidence="8" id="KW-0862">Zinc</keyword>
<feature type="transmembrane region" description="Helical" evidence="14">
    <location>
        <begin position="114"/>
        <end position="133"/>
    </location>
</feature>
<evidence type="ECO:0000256" key="1">
    <source>
        <dbReference type="ARBA" id="ARBA00001947"/>
    </source>
</evidence>
<evidence type="ECO:0000259" key="15">
    <source>
        <dbReference type="Pfam" id="PF04116"/>
    </source>
</evidence>
<feature type="domain" description="Fatty acid hydroxylase" evidence="15">
    <location>
        <begin position="64"/>
        <end position="202"/>
    </location>
</feature>
<keyword evidence="10" id="KW-0560">Oxidoreductase</keyword>
<organism evidence="16 17">
    <name type="scientific">Fodinibius sediminis</name>
    <dbReference type="NCBI Taxonomy" id="1214077"/>
    <lineage>
        <taxon>Bacteria</taxon>
        <taxon>Pseudomonadati</taxon>
        <taxon>Balneolota</taxon>
        <taxon>Balneolia</taxon>
        <taxon>Balneolales</taxon>
        <taxon>Balneolaceae</taxon>
        <taxon>Fodinibius</taxon>
    </lineage>
</organism>
<keyword evidence="5" id="KW-0479">Metal-binding</keyword>
<reference evidence="16 17" key="1">
    <citation type="submission" date="2017-05" db="EMBL/GenBank/DDBJ databases">
        <authorList>
            <person name="Varghese N."/>
            <person name="Submissions S."/>
        </authorList>
    </citation>
    <scope>NUCLEOTIDE SEQUENCE [LARGE SCALE GENOMIC DNA]</scope>
    <source>
        <strain evidence="16 17">DSM 21194</strain>
    </source>
</reference>
<keyword evidence="9 14" id="KW-1133">Transmembrane helix</keyword>
<dbReference type="InterPro" id="IPR014430">
    <property type="entry name" value="Scs7"/>
</dbReference>
<keyword evidence="4 14" id="KW-0812">Transmembrane</keyword>
<keyword evidence="12 14" id="KW-0472">Membrane</keyword>
<evidence type="ECO:0000256" key="10">
    <source>
        <dbReference type="ARBA" id="ARBA00023002"/>
    </source>
</evidence>
<dbReference type="GO" id="GO:0005506">
    <property type="term" value="F:iron ion binding"/>
    <property type="evidence" value="ECO:0007669"/>
    <property type="project" value="InterPro"/>
</dbReference>
<evidence type="ECO:0000256" key="6">
    <source>
        <dbReference type="ARBA" id="ARBA00022824"/>
    </source>
</evidence>
<dbReference type="PANTHER" id="PTHR12863">
    <property type="entry name" value="FATTY ACID HYDROXYLASE"/>
    <property type="match status" value="1"/>
</dbReference>
<evidence type="ECO:0000256" key="5">
    <source>
        <dbReference type="ARBA" id="ARBA00022723"/>
    </source>
</evidence>
<dbReference type="PANTHER" id="PTHR12863:SF1">
    <property type="entry name" value="FATTY ACID 2-HYDROXYLASE"/>
    <property type="match status" value="1"/>
</dbReference>
<evidence type="ECO:0000256" key="13">
    <source>
        <dbReference type="ARBA" id="ARBA00023160"/>
    </source>
</evidence>
<proteinExistence type="predicted"/>
<accession>A0A521AKA1</accession>
<dbReference type="InterPro" id="IPR006694">
    <property type="entry name" value="Fatty_acid_hydroxylase"/>
</dbReference>
<sequence>MKRQKIKNKGSGRIFDNHFLELLTKSPAPVSAAIYLAIMGLLLYLGVVREVVSSFWAGLSIYLSAIFSWTLFEYLFHRYINHLDEYFPDSGWARKVAHSIHGIHHEYPRDRERLMMPPVPGLLIVLLLFAGFWTVLGELVFIFMPGFMTGYLAYASIHIAVHKRKVPSLLKTQHRHHALHHYKHHDKAFGVSTTLWDRVFGTMPPENSS</sequence>
<evidence type="ECO:0000256" key="8">
    <source>
        <dbReference type="ARBA" id="ARBA00022833"/>
    </source>
</evidence>
<comment type="subcellular location">
    <subcellularLocation>
        <location evidence="2">Endoplasmic reticulum membrane</location>
        <topology evidence="2">Multi-pass membrane protein</topology>
    </subcellularLocation>
</comment>
<evidence type="ECO:0000256" key="2">
    <source>
        <dbReference type="ARBA" id="ARBA00004477"/>
    </source>
</evidence>
<evidence type="ECO:0000256" key="3">
    <source>
        <dbReference type="ARBA" id="ARBA00022516"/>
    </source>
</evidence>
<dbReference type="OrthoDB" id="9784228at2"/>
<keyword evidence="17" id="KW-1185">Reference proteome</keyword>
<evidence type="ECO:0000256" key="4">
    <source>
        <dbReference type="ARBA" id="ARBA00022692"/>
    </source>
</evidence>
<dbReference type="RefSeq" id="WP_142712643.1">
    <property type="nucleotide sequence ID" value="NZ_FXTH01000001.1"/>
</dbReference>
<dbReference type="Proteomes" id="UP000317593">
    <property type="component" value="Unassembled WGS sequence"/>
</dbReference>
<keyword evidence="7" id="KW-0276">Fatty acid metabolism</keyword>
<dbReference type="Pfam" id="PF04116">
    <property type="entry name" value="FA_hydroxylase"/>
    <property type="match status" value="1"/>
</dbReference>
<evidence type="ECO:0000256" key="11">
    <source>
        <dbReference type="ARBA" id="ARBA00023098"/>
    </source>
</evidence>
<evidence type="ECO:0000313" key="16">
    <source>
        <dbReference type="EMBL" id="SMO35225.1"/>
    </source>
</evidence>
<dbReference type="GO" id="GO:0006633">
    <property type="term" value="P:fatty acid biosynthetic process"/>
    <property type="evidence" value="ECO:0007669"/>
    <property type="project" value="UniProtKB-KW"/>
</dbReference>
<gene>
    <name evidence="16" type="ORF">SAMN06265218_101175</name>
</gene>
<evidence type="ECO:0000313" key="17">
    <source>
        <dbReference type="Proteomes" id="UP000317593"/>
    </source>
</evidence>
<feature type="transmembrane region" description="Helical" evidence="14">
    <location>
        <begin position="139"/>
        <end position="161"/>
    </location>
</feature>
<keyword evidence="11" id="KW-0443">Lipid metabolism</keyword>